<gene>
    <name evidence="2" type="ORF">N136_02315</name>
</gene>
<evidence type="ECO:0000313" key="2">
    <source>
        <dbReference type="EMBL" id="ERK71326.1"/>
    </source>
</evidence>
<comment type="caution">
    <text evidence="2">The sequence shown here is derived from an EMBL/GenBank/DDBJ whole genome shotgun (WGS) entry which is preliminary data.</text>
</comment>
<keyword evidence="1" id="KW-0812">Transmembrane</keyword>
<sequence length="208" mass="21139">MLAMSTSQPSGFAAFSLNGKDMTGSVINSVRVALGISGTVALIIGVIIVFWPKTAAVGLTILIAISLLVSGLAYLSIGIFAKGLSGGSRALDIVFGVLLVIGAIIAFANLSGTTAFLAVFIGILVGIAWIVEGAVTLAQLGDSPSRGWAVFFGILSIIAGIVLLFTPLWGIVVLFVLTGISLIVLGIIQIIRAITFGRGVATPSSPAV</sequence>
<feature type="transmembrane region" description="Helical" evidence="1">
    <location>
        <begin position="32"/>
        <end position="51"/>
    </location>
</feature>
<feature type="transmembrane region" description="Helical" evidence="1">
    <location>
        <begin position="93"/>
        <end position="110"/>
    </location>
</feature>
<keyword evidence="1" id="KW-1133">Transmembrane helix</keyword>
<dbReference type="GO" id="GO:0005886">
    <property type="term" value="C:plasma membrane"/>
    <property type="evidence" value="ECO:0007669"/>
    <property type="project" value="TreeGrafter"/>
</dbReference>
<organism evidence="2 3">
    <name type="scientific">Leifsonia aquatica ATCC 14665</name>
    <dbReference type="NCBI Taxonomy" id="1358026"/>
    <lineage>
        <taxon>Bacteria</taxon>
        <taxon>Bacillati</taxon>
        <taxon>Actinomycetota</taxon>
        <taxon>Actinomycetes</taxon>
        <taxon>Micrococcales</taxon>
        <taxon>Microbacteriaceae</taxon>
        <taxon>Leifsonia</taxon>
    </lineage>
</organism>
<proteinExistence type="predicted"/>
<dbReference type="HOGENOM" id="CLU_091585_4_1_11"/>
<dbReference type="AlphaFoldDB" id="U2RR60"/>
<reference evidence="2 3" key="1">
    <citation type="submission" date="2013-08" db="EMBL/GenBank/DDBJ databases">
        <authorList>
            <person name="Weinstock G."/>
            <person name="Sodergren E."/>
            <person name="Wylie T."/>
            <person name="Fulton L."/>
            <person name="Fulton R."/>
            <person name="Fronick C."/>
            <person name="O'Laughlin M."/>
            <person name="Godfrey J."/>
            <person name="Miner T."/>
            <person name="Herter B."/>
            <person name="Appelbaum E."/>
            <person name="Cordes M."/>
            <person name="Lek S."/>
            <person name="Wollam A."/>
            <person name="Pepin K.H."/>
            <person name="Palsikar V.B."/>
            <person name="Mitreva M."/>
            <person name="Wilson R.K."/>
        </authorList>
    </citation>
    <scope>NUCLEOTIDE SEQUENCE [LARGE SCALE GENOMIC DNA]</scope>
    <source>
        <strain evidence="2 3">ATCC 14665</strain>
    </source>
</reference>
<keyword evidence="1" id="KW-0472">Membrane</keyword>
<feature type="transmembrane region" description="Helical" evidence="1">
    <location>
        <begin position="147"/>
        <end position="165"/>
    </location>
</feature>
<dbReference type="PATRIC" id="fig|1358026.3.peg.1968"/>
<feature type="transmembrane region" description="Helical" evidence="1">
    <location>
        <begin position="171"/>
        <end position="191"/>
    </location>
</feature>
<dbReference type="EMBL" id="AWVQ01000299">
    <property type="protein sequence ID" value="ERK71326.1"/>
    <property type="molecule type" value="Genomic_DNA"/>
</dbReference>
<dbReference type="Proteomes" id="UP000016605">
    <property type="component" value="Unassembled WGS sequence"/>
</dbReference>
<name>U2RR60_LEIAQ</name>
<evidence type="ECO:0000256" key="1">
    <source>
        <dbReference type="SAM" id="Phobius"/>
    </source>
</evidence>
<dbReference type="InterPro" id="IPR005325">
    <property type="entry name" value="DUF308_memb"/>
</dbReference>
<accession>U2RR60</accession>
<feature type="transmembrane region" description="Helical" evidence="1">
    <location>
        <begin position="57"/>
        <end position="81"/>
    </location>
</feature>
<dbReference type="InterPro" id="IPR052712">
    <property type="entry name" value="Acid_resist_chaperone_HdeD"/>
</dbReference>
<protein>
    <submittedName>
        <fullName evidence="2">Uncharacterized protein</fullName>
    </submittedName>
</protein>
<evidence type="ECO:0000313" key="3">
    <source>
        <dbReference type="Proteomes" id="UP000016605"/>
    </source>
</evidence>
<feature type="transmembrane region" description="Helical" evidence="1">
    <location>
        <begin position="116"/>
        <end position="135"/>
    </location>
</feature>
<dbReference type="PANTHER" id="PTHR34989:SF1">
    <property type="entry name" value="PROTEIN HDED"/>
    <property type="match status" value="1"/>
</dbReference>
<dbReference type="Pfam" id="PF03729">
    <property type="entry name" value="DUF308"/>
    <property type="match status" value="2"/>
</dbReference>
<dbReference type="PANTHER" id="PTHR34989">
    <property type="entry name" value="PROTEIN HDED"/>
    <property type="match status" value="1"/>
</dbReference>